<dbReference type="EMBL" id="CAADFO010000015">
    <property type="protein sequence ID" value="VFK25717.1"/>
    <property type="molecule type" value="Genomic_DNA"/>
</dbReference>
<protein>
    <recommendedName>
        <fullName evidence="5">Copper(I)-binding protein</fullName>
    </recommendedName>
</protein>
<dbReference type="AlphaFoldDB" id="A0A450X8R1"/>
<dbReference type="SUPFAM" id="SSF110087">
    <property type="entry name" value="DR1885-like metal-binding protein"/>
    <property type="match status" value="1"/>
</dbReference>
<evidence type="ECO:0000313" key="2">
    <source>
        <dbReference type="EMBL" id="VFK25717.1"/>
    </source>
</evidence>
<evidence type="ECO:0000313" key="4">
    <source>
        <dbReference type="EMBL" id="VFK74877.1"/>
    </source>
</evidence>
<dbReference type="PANTHER" id="PTHR36302">
    <property type="entry name" value="BLR7088 PROTEIN"/>
    <property type="match status" value="1"/>
</dbReference>
<evidence type="ECO:0008006" key="5">
    <source>
        <dbReference type="Google" id="ProtNLM"/>
    </source>
</evidence>
<dbReference type="InterPro" id="IPR058248">
    <property type="entry name" value="Lxx211020-like"/>
</dbReference>
<dbReference type="EMBL" id="CAADFQ010000011">
    <property type="protein sequence ID" value="VFK29707.1"/>
    <property type="molecule type" value="Genomic_DNA"/>
</dbReference>
<evidence type="ECO:0000313" key="3">
    <source>
        <dbReference type="EMBL" id="VFK29707.1"/>
    </source>
</evidence>
<organism evidence="2">
    <name type="scientific">Candidatus Kentrum sp. MB</name>
    <dbReference type="NCBI Taxonomy" id="2138164"/>
    <lineage>
        <taxon>Bacteria</taxon>
        <taxon>Pseudomonadati</taxon>
        <taxon>Pseudomonadota</taxon>
        <taxon>Gammaproteobacteria</taxon>
        <taxon>Candidatus Kentrum</taxon>
    </lineage>
</organism>
<dbReference type="InterPro" id="IPR007410">
    <property type="entry name" value="LpqE-like"/>
</dbReference>
<dbReference type="Gene3D" id="2.60.40.1890">
    <property type="entry name" value="PCu(A)C copper chaperone"/>
    <property type="match status" value="1"/>
</dbReference>
<dbReference type="PANTHER" id="PTHR36302:SF1">
    <property type="entry name" value="COPPER CHAPERONE PCU(A)C"/>
    <property type="match status" value="1"/>
</dbReference>
<accession>A0A450X8R1</accession>
<gene>
    <name evidence="2" type="ORF">BECKMB1821G_GA0114241_101541</name>
    <name evidence="4" type="ORF">BECKMB1821H_GA0114242_101140</name>
    <name evidence="3" type="ORF">BECKMB1821I_GA0114274_101140</name>
</gene>
<proteinExistence type="predicted"/>
<dbReference type="EMBL" id="CAADGH010000011">
    <property type="protein sequence ID" value="VFK74877.1"/>
    <property type="molecule type" value="Genomic_DNA"/>
</dbReference>
<sequence length="162" mass="17406">MRTTLVSLFILIGTVFWGAAAAAGVETEITVVSPWIREAPPGARALAGYMALHNHGNTNVSLVSASSPDFQEVMLHETITRKKMATMVHLERIEIPAKGQASLKPGGMHMMLMQPKRAFTVGDEATITLVFANGAKISAIFKVKKPSDNAPKTGSAHAEHHH</sequence>
<keyword evidence="1" id="KW-0732">Signal</keyword>
<dbReference type="InterPro" id="IPR036182">
    <property type="entry name" value="PCuAC_sf"/>
</dbReference>
<feature type="chain" id="PRO_5036113496" description="Copper(I)-binding protein" evidence="1">
    <location>
        <begin position="23"/>
        <end position="162"/>
    </location>
</feature>
<reference evidence="2" key="1">
    <citation type="submission" date="2019-02" db="EMBL/GenBank/DDBJ databases">
        <authorList>
            <person name="Gruber-Vodicka R. H."/>
            <person name="Seah K. B. B."/>
        </authorList>
    </citation>
    <scope>NUCLEOTIDE SEQUENCE</scope>
    <source>
        <strain evidence="2">BECK_BZ197</strain>
        <strain evidence="4">BECK_BZ198</strain>
        <strain evidence="3">BECK_BZ199</strain>
    </source>
</reference>
<evidence type="ECO:0000256" key="1">
    <source>
        <dbReference type="SAM" id="SignalP"/>
    </source>
</evidence>
<feature type="signal peptide" evidence="1">
    <location>
        <begin position="1"/>
        <end position="22"/>
    </location>
</feature>
<name>A0A450X8R1_9GAMM</name>
<dbReference type="Pfam" id="PF04314">
    <property type="entry name" value="PCuAC"/>
    <property type="match status" value="1"/>
</dbReference>